<dbReference type="KEGG" id="mtr:11439437"/>
<dbReference type="Proteomes" id="UP000002051">
    <property type="component" value="Chromosome 6"/>
</dbReference>
<evidence type="ECO:0000259" key="6">
    <source>
        <dbReference type="PROSITE" id="PS50066"/>
    </source>
</evidence>
<dbReference type="STRING" id="3880.G7KHI2"/>
<evidence type="ECO:0000313" key="8">
    <source>
        <dbReference type="EMBL" id="RHN49742.1"/>
    </source>
</evidence>
<dbReference type="GO" id="GO:0000981">
    <property type="term" value="F:DNA-binding transcription factor activity, RNA polymerase II-specific"/>
    <property type="evidence" value="ECO:0000318"/>
    <property type="project" value="GO_Central"/>
</dbReference>
<dbReference type="GO" id="GO:0000978">
    <property type="term" value="F:RNA polymerase II cis-regulatory region sequence-specific DNA binding"/>
    <property type="evidence" value="ECO:0000318"/>
    <property type="project" value="GO_Central"/>
</dbReference>
<dbReference type="CDD" id="cd00266">
    <property type="entry name" value="MADS_SRF_like"/>
    <property type="match status" value="1"/>
</dbReference>
<name>G7KHI2_MEDTR</name>
<dbReference type="PANTHER" id="PTHR11945">
    <property type="entry name" value="MADS BOX PROTEIN"/>
    <property type="match status" value="1"/>
</dbReference>
<dbReference type="EnsemblPlants" id="AES74394">
    <property type="protein sequence ID" value="AES74394"/>
    <property type="gene ID" value="MTR_6g005440"/>
</dbReference>
<proteinExistence type="predicted"/>
<dbReference type="InterPro" id="IPR002100">
    <property type="entry name" value="TF_MADSbox"/>
</dbReference>
<sequence length="315" mass="36992">MGRGRISMELIQKERSRKITLQKRKDGLIKKAKEFSILCDVDVCLILYAPNLEGQGYIEPETWPKDKREVQRVLQKYYETTIDRRPKTYDVQEYFKERMKKVELEIYKVRKERLKMKYPTWDESYNSFGNEQLRSFVRFLDSKLDACDQKMNMRKDESYKVNNLISSPYLTSNSGTNFNLMHTNISQVKIYSPLMNICDKNPLGFWPIRLGQSSQHSLMVSSAQSSYYYPSKHIDANVTYDSKISMKKKDEVKNDKNLPSYYYNGNAMIMQSYPIAMPTPPFQNLANLSHEYLLYGSYDIDSIQAQLFNSKNGTK</sequence>
<keyword evidence="5" id="KW-0539">Nucleus</keyword>
<dbReference type="InterPro" id="IPR033897">
    <property type="entry name" value="SRF-like_MADS-box"/>
</dbReference>
<keyword evidence="4" id="KW-0804">Transcription</keyword>
<reference evidence="11" key="4">
    <citation type="journal article" date="2018" name="Nat. Plants">
        <title>Whole-genome landscape of Medicago truncatula symbiotic genes.</title>
        <authorList>
            <person name="Pecrix Y."/>
            <person name="Staton S.E."/>
            <person name="Sallet E."/>
            <person name="Lelandais-Briere C."/>
            <person name="Moreau S."/>
            <person name="Carrere S."/>
            <person name="Blein T."/>
            <person name="Jardinaud M.F."/>
            <person name="Latrasse D."/>
            <person name="Zouine M."/>
            <person name="Zahm M."/>
            <person name="Kreplak J."/>
            <person name="Mayjonade B."/>
            <person name="Satge C."/>
            <person name="Perez M."/>
            <person name="Cauet S."/>
            <person name="Marande W."/>
            <person name="Chantry-Darmon C."/>
            <person name="Lopez-Roques C."/>
            <person name="Bouchez O."/>
            <person name="Berard A."/>
            <person name="Debelle F."/>
            <person name="Munos S."/>
            <person name="Bendahmane A."/>
            <person name="Berges H."/>
            <person name="Niebel A."/>
            <person name="Buitink J."/>
            <person name="Frugier F."/>
            <person name="Benhamed M."/>
            <person name="Crespi M."/>
            <person name="Gouzy J."/>
            <person name="Gamas P."/>
        </authorList>
    </citation>
    <scope>NUCLEOTIDE SEQUENCE [LARGE SCALE GENOMIC DNA]</scope>
    <source>
        <strain evidence="11">cv. Jemalong A17</strain>
    </source>
</reference>
<dbReference type="Pfam" id="PF00319">
    <property type="entry name" value="SRF-TF"/>
    <property type="match status" value="1"/>
</dbReference>
<dbReference type="GO" id="GO:0045944">
    <property type="term" value="P:positive regulation of transcription by RNA polymerase II"/>
    <property type="evidence" value="ECO:0007669"/>
    <property type="project" value="InterPro"/>
</dbReference>
<evidence type="ECO:0000256" key="5">
    <source>
        <dbReference type="ARBA" id="ARBA00023242"/>
    </source>
</evidence>
<dbReference type="SMART" id="SM00432">
    <property type="entry name" value="MADS"/>
    <property type="match status" value="1"/>
</dbReference>
<dbReference type="PROSITE" id="PS50066">
    <property type="entry name" value="MADS_BOX_2"/>
    <property type="match status" value="1"/>
</dbReference>
<evidence type="ECO:0000313" key="10">
    <source>
        <dbReference type="Proteomes" id="UP000002051"/>
    </source>
</evidence>
<protein>
    <submittedName>
        <fullName evidence="7">MADS-box transcription factor family protein</fullName>
    </submittedName>
    <submittedName>
        <fullName evidence="8">Putative transcription factor MADS-type1 family</fullName>
    </submittedName>
</protein>
<dbReference type="PANTHER" id="PTHR11945:SF176">
    <property type="entry name" value="MADS-BOX TRANSCRIPTION FACTOR FAMILY PROTEIN"/>
    <property type="match status" value="1"/>
</dbReference>
<evidence type="ECO:0000256" key="4">
    <source>
        <dbReference type="ARBA" id="ARBA00023163"/>
    </source>
</evidence>
<feature type="domain" description="MADS-box" evidence="6">
    <location>
        <begin position="1"/>
        <end position="61"/>
    </location>
</feature>
<dbReference type="EMBL" id="PSQE01000006">
    <property type="protein sequence ID" value="RHN49742.1"/>
    <property type="molecule type" value="Genomic_DNA"/>
</dbReference>
<comment type="subcellular location">
    <subcellularLocation>
        <location evidence="1">Nucleus</location>
    </subcellularLocation>
</comment>
<keyword evidence="3" id="KW-0238">DNA-binding</keyword>
<evidence type="ECO:0000256" key="3">
    <source>
        <dbReference type="ARBA" id="ARBA00023125"/>
    </source>
</evidence>
<dbReference type="GO" id="GO:0005634">
    <property type="term" value="C:nucleus"/>
    <property type="evidence" value="ECO:0007669"/>
    <property type="project" value="UniProtKB-SubCell"/>
</dbReference>
<dbReference type="AlphaFoldDB" id="G7KHI2"/>
<dbReference type="PaxDb" id="3880-AES74394"/>
<reference evidence="9" key="3">
    <citation type="submission" date="2015-04" db="UniProtKB">
        <authorList>
            <consortium name="EnsemblPlants"/>
        </authorList>
    </citation>
    <scope>IDENTIFICATION</scope>
    <source>
        <strain evidence="9">cv. Jemalong A17</strain>
    </source>
</reference>
<dbReference type="GO" id="GO:0046983">
    <property type="term" value="F:protein dimerization activity"/>
    <property type="evidence" value="ECO:0007669"/>
    <property type="project" value="InterPro"/>
</dbReference>
<dbReference type="eggNOG" id="KOG0014">
    <property type="taxonomic scope" value="Eukaryota"/>
</dbReference>
<dbReference type="GO" id="GO:0006357">
    <property type="term" value="P:regulation of transcription by RNA polymerase II"/>
    <property type="evidence" value="ECO:0000318"/>
    <property type="project" value="GO_Central"/>
</dbReference>
<dbReference type="Proteomes" id="UP000265566">
    <property type="component" value="Chromosome 6"/>
</dbReference>
<reference evidence="8" key="5">
    <citation type="journal article" date="2018" name="Nat. Plants">
        <title>Whole-genome landscape of Medicago truncatula symbiotic genes.</title>
        <authorList>
            <person name="Pecrix Y."/>
            <person name="Gamas P."/>
            <person name="Carrere S."/>
        </authorList>
    </citation>
    <scope>NUCLEOTIDE SEQUENCE</scope>
    <source>
        <tissue evidence="8">Leaves</tissue>
    </source>
</reference>
<dbReference type="HOGENOM" id="CLU_883886_0_0_1"/>
<evidence type="ECO:0000313" key="7">
    <source>
        <dbReference type="EMBL" id="AES74394.1"/>
    </source>
</evidence>
<dbReference type="OrthoDB" id="601557at2759"/>
<dbReference type="Gene3D" id="3.40.1810.10">
    <property type="entry name" value="Transcription factor, MADS-box"/>
    <property type="match status" value="1"/>
</dbReference>
<keyword evidence="10" id="KW-1185">Reference proteome</keyword>
<evidence type="ECO:0000256" key="2">
    <source>
        <dbReference type="ARBA" id="ARBA00023015"/>
    </source>
</evidence>
<organism evidence="7 10">
    <name type="scientific">Medicago truncatula</name>
    <name type="common">Barrel medic</name>
    <name type="synonym">Medicago tribuloides</name>
    <dbReference type="NCBI Taxonomy" id="3880"/>
    <lineage>
        <taxon>Eukaryota</taxon>
        <taxon>Viridiplantae</taxon>
        <taxon>Streptophyta</taxon>
        <taxon>Embryophyta</taxon>
        <taxon>Tracheophyta</taxon>
        <taxon>Spermatophyta</taxon>
        <taxon>Magnoliopsida</taxon>
        <taxon>eudicotyledons</taxon>
        <taxon>Gunneridae</taxon>
        <taxon>Pentapetalae</taxon>
        <taxon>rosids</taxon>
        <taxon>fabids</taxon>
        <taxon>Fabales</taxon>
        <taxon>Fabaceae</taxon>
        <taxon>Papilionoideae</taxon>
        <taxon>50 kb inversion clade</taxon>
        <taxon>NPAAA clade</taxon>
        <taxon>Hologalegina</taxon>
        <taxon>IRL clade</taxon>
        <taxon>Trifolieae</taxon>
        <taxon>Medicago</taxon>
    </lineage>
</organism>
<evidence type="ECO:0000313" key="9">
    <source>
        <dbReference type="EnsemblPlants" id="AES74394"/>
    </source>
</evidence>
<dbReference type="PRINTS" id="PR00404">
    <property type="entry name" value="MADSDOMAIN"/>
</dbReference>
<dbReference type="OMA" id="YYETTID"/>
<gene>
    <name evidence="9" type="primary">11439437</name>
    <name evidence="7" type="ordered locus">MTR_6g005440</name>
    <name evidence="8" type="ORF">MtrunA17_Chr6g0449851</name>
</gene>
<evidence type="ECO:0000313" key="11">
    <source>
        <dbReference type="Proteomes" id="UP000265566"/>
    </source>
</evidence>
<dbReference type="InterPro" id="IPR036879">
    <property type="entry name" value="TF_MADSbox_sf"/>
</dbReference>
<reference evidence="7 10" key="1">
    <citation type="journal article" date="2011" name="Nature">
        <title>The Medicago genome provides insight into the evolution of rhizobial symbioses.</title>
        <authorList>
            <person name="Young N.D."/>
            <person name="Debelle F."/>
            <person name="Oldroyd G.E."/>
            <person name="Geurts R."/>
            <person name="Cannon S.B."/>
            <person name="Udvardi M.K."/>
            <person name="Benedito V.A."/>
            <person name="Mayer K.F."/>
            <person name="Gouzy J."/>
            <person name="Schoof H."/>
            <person name="Van de Peer Y."/>
            <person name="Proost S."/>
            <person name="Cook D.R."/>
            <person name="Meyers B.C."/>
            <person name="Spannagl M."/>
            <person name="Cheung F."/>
            <person name="De Mita S."/>
            <person name="Krishnakumar V."/>
            <person name="Gundlach H."/>
            <person name="Zhou S."/>
            <person name="Mudge J."/>
            <person name="Bharti A.K."/>
            <person name="Murray J.D."/>
            <person name="Naoumkina M.A."/>
            <person name="Rosen B."/>
            <person name="Silverstein K.A."/>
            <person name="Tang H."/>
            <person name="Rombauts S."/>
            <person name="Zhao P.X."/>
            <person name="Zhou P."/>
            <person name="Barbe V."/>
            <person name="Bardou P."/>
            <person name="Bechner M."/>
            <person name="Bellec A."/>
            <person name="Berger A."/>
            <person name="Berges H."/>
            <person name="Bidwell S."/>
            <person name="Bisseling T."/>
            <person name="Choisne N."/>
            <person name="Couloux A."/>
            <person name="Denny R."/>
            <person name="Deshpande S."/>
            <person name="Dai X."/>
            <person name="Doyle J.J."/>
            <person name="Dudez A.M."/>
            <person name="Farmer A.D."/>
            <person name="Fouteau S."/>
            <person name="Franken C."/>
            <person name="Gibelin C."/>
            <person name="Gish J."/>
            <person name="Goldstein S."/>
            <person name="Gonzalez A.J."/>
            <person name="Green P.J."/>
            <person name="Hallab A."/>
            <person name="Hartog M."/>
            <person name="Hua A."/>
            <person name="Humphray S.J."/>
            <person name="Jeong D.H."/>
            <person name="Jing Y."/>
            <person name="Jocker A."/>
            <person name="Kenton S.M."/>
            <person name="Kim D.J."/>
            <person name="Klee K."/>
            <person name="Lai H."/>
            <person name="Lang C."/>
            <person name="Lin S."/>
            <person name="Macmil S.L."/>
            <person name="Magdelenat G."/>
            <person name="Matthews L."/>
            <person name="McCorrison J."/>
            <person name="Monaghan E.L."/>
            <person name="Mun J.H."/>
            <person name="Najar F.Z."/>
            <person name="Nicholson C."/>
            <person name="Noirot C."/>
            <person name="O'Bleness M."/>
            <person name="Paule C.R."/>
            <person name="Poulain J."/>
            <person name="Prion F."/>
            <person name="Qin B."/>
            <person name="Qu C."/>
            <person name="Retzel E.F."/>
            <person name="Riddle C."/>
            <person name="Sallet E."/>
            <person name="Samain S."/>
            <person name="Samson N."/>
            <person name="Sanders I."/>
            <person name="Saurat O."/>
            <person name="Scarpelli C."/>
            <person name="Schiex T."/>
            <person name="Segurens B."/>
            <person name="Severin A.J."/>
            <person name="Sherrier D.J."/>
            <person name="Shi R."/>
            <person name="Sims S."/>
            <person name="Singer S.R."/>
            <person name="Sinharoy S."/>
            <person name="Sterck L."/>
            <person name="Viollet A."/>
            <person name="Wang B.B."/>
            <person name="Wang K."/>
            <person name="Wang M."/>
            <person name="Wang X."/>
            <person name="Warfsmann J."/>
            <person name="Weissenbach J."/>
            <person name="White D.D."/>
            <person name="White J.D."/>
            <person name="Wiley G.B."/>
            <person name="Wincker P."/>
            <person name="Xing Y."/>
            <person name="Yang L."/>
            <person name="Yao Z."/>
            <person name="Ying F."/>
            <person name="Zhai J."/>
            <person name="Zhou L."/>
            <person name="Zuber A."/>
            <person name="Denarie J."/>
            <person name="Dixon R.A."/>
            <person name="May G.D."/>
            <person name="Schwartz D.C."/>
            <person name="Rogers J."/>
            <person name="Quetier F."/>
            <person name="Town C.D."/>
            <person name="Roe B.A."/>
        </authorList>
    </citation>
    <scope>NUCLEOTIDE SEQUENCE [LARGE SCALE GENOMIC DNA]</scope>
    <source>
        <strain evidence="7">A17</strain>
        <strain evidence="9 10">cv. Jemalong A17</strain>
    </source>
</reference>
<reference evidence="7 10" key="2">
    <citation type="journal article" date="2014" name="BMC Genomics">
        <title>An improved genome release (version Mt4.0) for the model legume Medicago truncatula.</title>
        <authorList>
            <person name="Tang H."/>
            <person name="Krishnakumar V."/>
            <person name="Bidwell S."/>
            <person name="Rosen B."/>
            <person name="Chan A."/>
            <person name="Zhou S."/>
            <person name="Gentzbittel L."/>
            <person name="Childs K.L."/>
            <person name="Yandell M."/>
            <person name="Gundlach H."/>
            <person name="Mayer K.F."/>
            <person name="Schwartz D.C."/>
            <person name="Town C.D."/>
        </authorList>
    </citation>
    <scope>GENOME REANNOTATION</scope>
    <source>
        <strain evidence="9 10">cv. Jemalong A17</strain>
    </source>
</reference>
<accession>G7KHI2</accession>
<dbReference type="Gramene" id="rna33950">
    <property type="protein sequence ID" value="RHN49742.1"/>
    <property type="gene ID" value="gene33950"/>
</dbReference>
<dbReference type="SUPFAM" id="SSF55455">
    <property type="entry name" value="SRF-like"/>
    <property type="match status" value="1"/>
</dbReference>
<keyword evidence="2" id="KW-0805">Transcription regulation</keyword>
<evidence type="ECO:0000256" key="1">
    <source>
        <dbReference type="ARBA" id="ARBA00004123"/>
    </source>
</evidence>
<dbReference type="EMBL" id="CM001222">
    <property type="protein sequence ID" value="AES74394.1"/>
    <property type="molecule type" value="Genomic_DNA"/>
</dbReference>